<protein>
    <submittedName>
        <fullName evidence="2">Uncharacterized protein</fullName>
    </submittedName>
</protein>
<gene>
    <name evidence="2" type="ORF">THAOC_11145</name>
</gene>
<dbReference type="EMBL" id="AGNL01012640">
    <property type="protein sequence ID" value="EJK67779.1"/>
    <property type="molecule type" value="Genomic_DNA"/>
</dbReference>
<keyword evidence="3" id="KW-1185">Reference proteome</keyword>
<dbReference type="AlphaFoldDB" id="K0SS35"/>
<accession>K0SS35</accession>
<organism evidence="2 3">
    <name type="scientific">Thalassiosira oceanica</name>
    <name type="common">Marine diatom</name>
    <dbReference type="NCBI Taxonomy" id="159749"/>
    <lineage>
        <taxon>Eukaryota</taxon>
        <taxon>Sar</taxon>
        <taxon>Stramenopiles</taxon>
        <taxon>Ochrophyta</taxon>
        <taxon>Bacillariophyta</taxon>
        <taxon>Coscinodiscophyceae</taxon>
        <taxon>Thalassiosirophycidae</taxon>
        <taxon>Thalassiosirales</taxon>
        <taxon>Thalassiosiraceae</taxon>
        <taxon>Thalassiosira</taxon>
    </lineage>
</organism>
<reference evidence="2 3" key="1">
    <citation type="journal article" date="2012" name="Genome Biol.">
        <title>Genome and low-iron response of an oceanic diatom adapted to chronic iron limitation.</title>
        <authorList>
            <person name="Lommer M."/>
            <person name="Specht M."/>
            <person name="Roy A.S."/>
            <person name="Kraemer L."/>
            <person name="Andreson R."/>
            <person name="Gutowska M.A."/>
            <person name="Wolf J."/>
            <person name="Bergner S.V."/>
            <person name="Schilhabel M.B."/>
            <person name="Klostermeier U.C."/>
            <person name="Beiko R.G."/>
            <person name="Rosenstiel P."/>
            <person name="Hippler M."/>
            <person name="Laroche J."/>
        </authorList>
    </citation>
    <scope>NUCLEOTIDE SEQUENCE [LARGE SCALE GENOMIC DNA]</scope>
    <source>
        <strain evidence="2 3">CCMP1005</strain>
    </source>
</reference>
<feature type="compositionally biased region" description="Acidic residues" evidence="1">
    <location>
        <begin position="44"/>
        <end position="59"/>
    </location>
</feature>
<evidence type="ECO:0000313" key="2">
    <source>
        <dbReference type="EMBL" id="EJK67779.1"/>
    </source>
</evidence>
<feature type="compositionally biased region" description="Low complexity" evidence="1">
    <location>
        <begin position="1"/>
        <end position="16"/>
    </location>
</feature>
<name>K0SS35_THAOC</name>
<dbReference type="Proteomes" id="UP000266841">
    <property type="component" value="Unassembled WGS sequence"/>
</dbReference>
<feature type="region of interest" description="Disordered" evidence="1">
    <location>
        <begin position="1"/>
        <end position="179"/>
    </location>
</feature>
<feature type="compositionally biased region" description="Basic residues" evidence="1">
    <location>
        <begin position="542"/>
        <end position="551"/>
    </location>
</feature>
<feature type="compositionally biased region" description="Low complexity" evidence="1">
    <location>
        <begin position="122"/>
        <end position="133"/>
    </location>
</feature>
<feature type="compositionally biased region" description="Acidic residues" evidence="1">
    <location>
        <begin position="143"/>
        <end position="154"/>
    </location>
</feature>
<feature type="region of interest" description="Disordered" evidence="1">
    <location>
        <begin position="536"/>
        <end position="565"/>
    </location>
</feature>
<feature type="compositionally biased region" description="Low complexity" evidence="1">
    <location>
        <begin position="94"/>
        <end position="107"/>
    </location>
</feature>
<proteinExistence type="predicted"/>
<comment type="caution">
    <text evidence="2">The sequence shown here is derived from an EMBL/GenBank/DDBJ whole genome shotgun (WGS) entry which is preliminary data.</text>
</comment>
<evidence type="ECO:0000256" key="1">
    <source>
        <dbReference type="SAM" id="MobiDB-lite"/>
    </source>
</evidence>
<sequence length="654" mass="72896">MEKLRAAAAMLRGSAAEDQGAAARTSDVSRAAARPDYNRLFDATQEDEEEEEAYADDEGAFGGTSGIESGLDGEAGGVGDRLDEDTDDGNDNRSQSSSSHSLSSRSSWEVPSEASSRRNPDPALRPALGLQPLPRRRLHPPSESDDDEDEDEDAVLPQRPSETDLAEERTSDTDVDAGDEANEENLNSLENFLNDDSNVSPTSRFTYVIMLAESIRTDGVELKSIEPYSLLVAKKKTGWGERKFSANKDMYAMEIKRRDPTAKINKKSKSIKALREMLRALPLSAADRQFVEKEEAQARECVEEMLGPDDENGGSGIITETDKLRYIVLFCSDEVRAAYLRAQRVLEGGPNGELSLRNHAERQPEWYELLVVLFNDVDQEAQTVILSTLHSKFTEVIQCPKGDYDLTEEKAKKLLDTMKHQLRLIIDRYNMSGNGSDMRVLNDVDSDCEEVEELEKSGLDNRSRMSEETYGRFNKARAIARATKIGDDDLVMMDGDDRQSFLQGQPVSLLYWWHMFDHHSLLFRTVAILDANTGVSSDTRPRRVARRRGKRSRDSSSPDANATDPRLIRSSEALAQGVKDSVASINRLTQAQLLSQQTNLERERYTVELQKFAPHFAGNPAAIASIERRIAQIDSQLAEVAKLLHPESNEGNST</sequence>
<evidence type="ECO:0000313" key="3">
    <source>
        <dbReference type="Proteomes" id="UP000266841"/>
    </source>
</evidence>